<organism evidence="1 2">
    <name type="scientific">Paraherbaspirillum soli</name>
    <dbReference type="NCBI Taxonomy" id="631222"/>
    <lineage>
        <taxon>Bacteria</taxon>
        <taxon>Pseudomonadati</taxon>
        <taxon>Pseudomonadota</taxon>
        <taxon>Betaproteobacteria</taxon>
        <taxon>Burkholderiales</taxon>
        <taxon>Oxalobacteraceae</taxon>
        <taxon>Paraherbaspirillum</taxon>
    </lineage>
</organism>
<name>A0ABW0M776_9BURK</name>
<dbReference type="Proteomes" id="UP001596045">
    <property type="component" value="Unassembled WGS sequence"/>
</dbReference>
<gene>
    <name evidence="1" type="ORF">ACFPM8_04180</name>
</gene>
<reference evidence="2" key="1">
    <citation type="journal article" date="2019" name="Int. J. Syst. Evol. Microbiol.">
        <title>The Global Catalogue of Microorganisms (GCM) 10K type strain sequencing project: providing services to taxonomists for standard genome sequencing and annotation.</title>
        <authorList>
            <consortium name="The Broad Institute Genomics Platform"/>
            <consortium name="The Broad Institute Genome Sequencing Center for Infectious Disease"/>
            <person name="Wu L."/>
            <person name="Ma J."/>
        </authorList>
    </citation>
    <scope>NUCLEOTIDE SEQUENCE [LARGE SCALE GENOMIC DNA]</scope>
    <source>
        <strain evidence="2">JCM 17066</strain>
    </source>
</reference>
<comment type="caution">
    <text evidence="1">The sequence shown here is derived from an EMBL/GenBank/DDBJ whole genome shotgun (WGS) entry which is preliminary data.</text>
</comment>
<protein>
    <recommendedName>
        <fullName evidence="3">DUF4388 domain-containing protein</fullName>
    </recommendedName>
</protein>
<dbReference type="RefSeq" id="WP_378995266.1">
    <property type="nucleotide sequence ID" value="NZ_JBHSMT010000008.1"/>
</dbReference>
<accession>A0ABW0M776</accession>
<evidence type="ECO:0000313" key="2">
    <source>
        <dbReference type="Proteomes" id="UP001596045"/>
    </source>
</evidence>
<keyword evidence="2" id="KW-1185">Reference proteome</keyword>
<proteinExistence type="predicted"/>
<evidence type="ECO:0008006" key="3">
    <source>
        <dbReference type="Google" id="ProtNLM"/>
    </source>
</evidence>
<evidence type="ECO:0000313" key="1">
    <source>
        <dbReference type="EMBL" id="MFC5473147.1"/>
    </source>
</evidence>
<dbReference type="EMBL" id="JBHSMT010000008">
    <property type="protein sequence ID" value="MFC5473147.1"/>
    <property type="molecule type" value="Genomic_DNA"/>
</dbReference>
<sequence length="230" mass="25868">MAIWGRLSDFSLHLVLTRLARRRPGVIHVDICDGNQYYVHVSAKGLTALQMNSTDYGRLDQARTVLARLLSATTGTFRYLPEDTSPLRKNFHLDLQELAAVANNPSAVDGASYAQEKSSVFHHSSIQKLLPHADTRFILSGRNLPLNNEVLQHFVKQSSFELTLGASAAELARLLGEDLEKVRFYLYRLREADVIVPMRAFRNAATSADRHNDAARLRPTLVQRLISLFE</sequence>